<comment type="subunit">
    <text evidence="8">Heterotrimer of A, B and C subunits.</text>
</comment>
<evidence type="ECO:0000313" key="12">
    <source>
        <dbReference type="Proteomes" id="UP000886819"/>
    </source>
</evidence>
<keyword evidence="4 8" id="KW-0067">ATP-binding</keyword>
<dbReference type="Pfam" id="PF01425">
    <property type="entry name" value="Amidase"/>
    <property type="match status" value="1"/>
</dbReference>
<evidence type="ECO:0000256" key="1">
    <source>
        <dbReference type="ARBA" id="ARBA00008069"/>
    </source>
</evidence>
<evidence type="ECO:0000256" key="5">
    <source>
        <dbReference type="ARBA" id="ARBA00022917"/>
    </source>
</evidence>
<dbReference type="InterPro" id="IPR000120">
    <property type="entry name" value="Amidase"/>
</dbReference>
<dbReference type="EMBL" id="DVFI01000092">
    <property type="protein sequence ID" value="HIQ63199.1"/>
    <property type="molecule type" value="Genomic_DNA"/>
</dbReference>
<dbReference type="InterPro" id="IPR020556">
    <property type="entry name" value="Amidase_CS"/>
</dbReference>
<comment type="catalytic activity">
    <reaction evidence="7 8">
        <text>L-glutamyl-tRNA(Gln) + L-glutamine + ATP + H2O = L-glutaminyl-tRNA(Gln) + L-glutamate + ADP + phosphate + H(+)</text>
        <dbReference type="Rhea" id="RHEA:17521"/>
        <dbReference type="Rhea" id="RHEA-COMP:9681"/>
        <dbReference type="Rhea" id="RHEA-COMP:9684"/>
        <dbReference type="ChEBI" id="CHEBI:15377"/>
        <dbReference type="ChEBI" id="CHEBI:15378"/>
        <dbReference type="ChEBI" id="CHEBI:29985"/>
        <dbReference type="ChEBI" id="CHEBI:30616"/>
        <dbReference type="ChEBI" id="CHEBI:43474"/>
        <dbReference type="ChEBI" id="CHEBI:58359"/>
        <dbReference type="ChEBI" id="CHEBI:78520"/>
        <dbReference type="ChEBI" id="CHEBI:78521"/>
        <dbReference type="ChEBI" id="CHEBI:456216"/>
        <dbReference type="EC" id="6.3.5.7"/>
    </reaction>
</comment>
<keyword evidence="2 8" id="KW-0436">Ligase</keyword>
<evidence type="ECO:0000256" key="3">
    <source>
        <dbReference type="ARBA" id="ARBA00022741"/>
    </source>
</evidence>
<reference evidence="11" key="1">
    <citation type="submission" date="2020-10" db="EMBL/GenBank/DDBJ databases">
        <authorList>
            <person name="Gilroy R."/>
        </authorList>
    </citation>
    <scope>NUCLEOTIDE SEQUENCE</scope>
    <source>
        <strain evidence="11">ChiHile30-977</strain>
    </source>
</reference>
<dbReference type="NCBIfam" id="TIGR00132">
    <property type="entry name" value="gatA"/>
    <property type="match status" value="1"/>
</dbReference>
<gene>
    <name evidence="8 11" type="primary">gatA</name>
    <name evidence="11" type="ORF">IAA66_06375</name>
</gene>
<dbReference type="GO" id="GO:0050567">
    <property type="term" value="F:glutaminyl-tRNA synthase (glutamine-hydrolyzing) activity"/>
    <property type="evidence" value="ECO:0007669"/>
    <property type="project" value="UniProtKB-UniRule"/>
</dbReference>
<comment type="similarity">
    <text evidence="1 8">Belongs to the amidase family. GatA subfamily.</text>
</comment>
<dbReference type="InterPro" id="IPR004412">
    <property type="entry name" value="GatA"/>
</dbReference>
<dbReference type="EC" id="6.3.5.7" evidence="8"/>
<keyword evidence="5 8" id="KW-0648">Protein biosynthesis</keyword>
<name>A0A9D1CJZ8_9FIRM</name>
<dbReference type="GO" id="GO:0030956">
    <property type="term" value="C:glutamyl-tRNA(Gln) amidotransferase complex"/>
    <property type="evidence" value="ECO:0007669"/>
    <property type="project" value="InterPro"/>
</dbReference>
<comment type="function">
    <text evidence="6 8">Allows the formation of correctly charged Gln-tRNA(Gln) through the transamidation of misacylated Glu-tRNA(Gln) in organisms which lack glutaminyl-tRNA synthetase. The reaction takes place in the presence of glutamine and ATP through an activated gamma-phospho-Glu-tRNA(Gln).</text>
</comment>
<evidence type="ECO:0000256" key="8">
    <source>
        <dbReference type="HAMAP-Rule" id="MF_00120"/>
    </source>
</evidence>
<dbReference type="PROSITE" id="PS00571">
    <property type="entry name" value="AMIDASES"/>
    <property type="match status" value="1"/>
</dbReference>
<dbReference type="Proteomes" id="UP000886819">
    <property type="component" value="Unassembled WGS sequence"/>
</dbReference>
<dbReference type="GO" id="GO:0006412">
    <property type="term" value="P:translation"/>
    <property type="evidence" value="ECO:0007669"/>
    <property type="project" value="UniProtKB-UniRule"/>
</dbReference>
<dbReference type="InterPro" id="IPR023631">
    <property type="entry name" value="Amidase_dom"/>
</dbReference>
<evidence type="ECO:0000256" key="6">
    <source>
        <dbReference type="ARBA" id="ARBA00025295"/>
    </source>
</evidence>
<evidence type="ECO:0000256" key="7">
    <source>
        <dbReference type="ARBA" id="ARBA00047407"/>
    </source>
</evidence>
<reference evidence="11" key="2">
    <citation type="journal article" date="2021" name="PeerJ">
        <title>Extensive microbial diversity within the chicken gut microbiome revealed by metagenomics and culture.</title>
        <authorList>
            <person name="Gilroy R."/>
            <person name="Ravi A."/>
            <person name="Getino M."/>
            <person name="Pursley I."/>
            <person name="Horton D.L."/>
            <person name="Alikhan N.F."/>
            <person name="Baker D."/>
            <person name="Gharbi K."/>
            <person name="Hall N."/>
            <person name="Watson M."/>
            <person name="Adriaenssens E.M."/>
            <person name="Foster-Nyarko E."/>
            <person name="Jarju S."/>
            <person name="Secka A."/>
            <person name="Antonio M."/>
            <person name="Oren A."/>
            <person name="Chaudhuri R.R."/>
            <person name="La Ragione R."/>
            <person name="Hildebrand F."/>
            <person name="Pallen M.J."/>
        </authorList>
    </citation>
    <scope>NUCLEOTIDE SEQUENCE</scope>
    <source>
        <strain evidence="11">ChiHile30-977</strain>
    </source>
</reference>
<evidence type="ECO:0000256" key="9">
    <source>
        <dbReference type="SAM" id="MobiDB-lite"/>
    </source>
</evidence>
<dbReference type="InterPro" id="IPR036928">
    <property type="entry name" value="AS_sf"/>
</dbReference>
<feature type="active site" description="Acyl-ester intermediate" evidence="8">
    <location>
        <position position="179"/>
    </location>
</feature>
<keyword evidence="3 8" id="KW-0547">Nucleotide-binding</keyword>
<dbReference type="GO" id="GO:0005524">
    <property type="term" value="F:ATP binding"/>
    <property type="evidence" value="ECO:0007669"/>
    <property type="project" value="UniProtKB-KW"/>
</dbReference>
<dbReference type="PANTHER" id="PTHR11895">
    <property type="entry name" value="TRANSAMIDASE"/>
    <property type="match status" value="1"/>
</dbReference>
<feature type="domain" description="Amidase" evidence="10">
    <location>
        <begin position="25"/>
        <end position="466"/>
    </location>
</feature>
<dbReference type="Gene3D" id="3.90.1300.10">
    <property type="entry name" value="Amidase signature (AS) domain"/>
    <property type="match status" value="1"/>
</dbReference>
<evidence type="ECO:0000256" key="4">
    <source>
        <dbReference type="ARBA" id="ARBA00022840"/>
    </source>
</evidence>
<organism evidence="11 12">
    <name type="scientific">Candidatus Avichristensenella intestinipullorum</name>
    <dbReference type="NCBI Taxonomy" id="2840693"/>
    <lineage>
        <taxon>Bacteria</taxon>
        <taxon>Bacillati</taxon>
        <taxon>Bacillota</taxon>
        <taxon>Clostridia</taxon>
        <taxon>Candidatus Avichristensenella</taxon>
    </lineage>
</organism>
<dbReference type="SUPFAM" id="SSF75304">
    <property type="entry name" value="Amidase signature (AS) enzymes"/>
    <property type="match status" value="1"/>
</dbReference>
<evidence type="ECO:0000259" key="10">
    <source>
        <dbReference type="Pfam" id="PF01425"/>
    </source>
</evidence>
<comment type="caution">
    <text evidence="11">The sequence shown here is derived from an EMBL/GenBank/DDBJ whole genome shotgun (WGS) entry which is preliminary data.</text>
</comment>
<sequence length="480" mass="50332">MHDVTGMSIASLQEAMARGETSAEEIAAAFLARIREKDDAVGAYLTVTEEEALAQARAVDARRARGLPAGALAGIPAAYKDNLCTRGVRTTCASKLLADYRPPYDAAAVERLQAAGAVMLGKTNLDEFAMGSSTEHSALGRTRNPRDLSRVPGGSSGGSAAAVAAGEAAFALGSDTGGSVRQPAALCGVVGMRPTYGAVSRWGLVAFASSMDEIGPLTRTVADSARVLEALCGHDVRDMTSARRPCGGYVEALGTGVRGLSIALPEEMFGEGVAPEVAEAVERGARLLERKGARLCGVRLPALRYALPAYYILSSAEASSNLARFDGVRYGRRAQEARDMEALYAASRSEGFGPEVKRRILLGTFALSAGDGEAYWRRAQRARAQVRAQMRSALEAHDLLLSPTAPSVAWRAGEKADDPVSMYRSDLCTVPASLAGLPALSMPCGTGKDGLPVGLQLMGRAFAEGTIYRAAQALEEAMAE</sequence>
<evidence type="ECO:0000256" key="2">
    <source>
        <dbReference type="ARBA" id="ARBA00022598"/>
    </source>
</evidence>
<feature type="active site" description="Charge relay system" evidence="8">
    <location>
        <position position="155"/>
    </location>
</feature>
<protein>
    <recommendedName>
        <fullName evidence="8">Glutamyl-tRNA(Gln) amidotransferase subunit A</fullName>
        <shortName evidence="8">Glu-ADT subunit A</shortName>
        <ecNumber evidence="8">6.3.5.7</ecNumber>
    </recommendedName>
</protein>
<dbReference type="HAMAP" id="MF_00120">
    <property type="entry name" value="GatA"/>
    <property type="match status" value="1"/>
</dbReference>
<feature type="region of interest" description="Disordered" evidence="9">
    <location>
        <begin position="134"/>
        <end position="156"/>
    </location>
</feature>
<dbReference type="PANTHER" id="PTHR11895:SF151">
    <property type="entry name" value="GLUTAMYL-TRNA(GLN) AMIDOTRANSFERASE SUBUNIT A"/>
    <property type="match status" value="1"/>
</dbReference>
<dbReference type="AlphaFoldDB" id="A0A9D1CJZ8"/>
<evidence type="ECO:0000313" key="11">
    <source>
        <dbReference type="EMBL" id="HIQ63199.1"/>
    </source>
</evidence>
<proteinExistence type="inferred from homology"/>
<accession>A0A9D1CJZ8</accession>
<feature type="active site" description="Charge relay system" evidence="8">
    <location>
        <position position="80"/>
    </location>
</feature>